<keyword evidence="4" id="KW-1185">Reference proteome</keyword>
<evidence type="ECO:0000256" key="1">
    <source>
        <dbReference type="SAM" id="MobiDB-lite"/>
    </source>
</evidence>
<accession>A0A1W2TSJ1</accession>
<organism evidence="3">
    <name type="scientific">Rosellinia necatrix</name>
    <name type="common">White root-rot fungus</name>
    <dbReference type="NCBI Taxonomy" id="77044"/>
    <lineage>
        <taxon>Eukaryota</taxon>
        <taxon>Fungi</taxon>
        <taxon>Dikarya</taxon>
        <taxon>Ascomycota</taxon>
        <taxon>Pezizomycotina</taxon>
        <taxon>Sordariomycetes</taxon>
        <taxon>Xylariomycetidae</taxon>
        <taxon>Xylariales</taxon>
        <taxon>Xylariaceae</taxon>
        <taxon>Rosellinia</taxon>
    </lineage>
</organism>
<dbReference type="AlphaFoldDB" id="A0A1W2TSJ1"/>
<feature type="compositionally biased region" description="Basic and acidic residues" evidence="1">
    <location>
        <begin position="1"/>
        <end position="15"/>
    </location>
</feature>
<feature type="region of interest" description="Disordered" evidence="1">
    <location>
        <begin position="1"/>
        <end position="27"/>
    </location>
</feature>
<dbReference type="InterPro" id="IPR010730">
    <property type="entry name" value="HET"/>
</dbReference>
<dbReference type="PANTHER" id="PTHR33112">
    <property type="entry name" value="DOMAIN PROTEIN, PUTATIVE-RELATED"/>
    <property type="match status" value="1"/>
</dbReference>
<dbReference type="STRING" id="77044.A0A1W2TSJ1"/>
<gene>
    <name evidence="3" type="ORF">SAMD00023353_3101190</name>
</gene>
<evidence type="ECO:0000259" key="2">
    <source>
        <dbReference type="Pfam" id="PF06985"/>
    </source>
</evidence>
<evidence type="ECO:0000313" key="3">
    <source>
        <dbReference type="EMBL" id="GAP91509.1"/>
    </source>
</evidence>
<evidence type="ECO:0000313" key="4">
    <source>
        <dbReference type="Proteomes" id="UP000054516"/>
    </source>
</evidence>
<dbReference type="Pfam" id="PF06985">
    <property type="entry name" value="HET"/>
    <property type="match status" value="1"/>
</dbReference>
<protein>
    <submittedName>
        <fullName evidence="3">Putative heterokaryon incompatibility protein</fullName>
    </submittedName>
</protein>
<dbReference type="Proteomes" id="UP000054516">
    <property type="component" value="Unassembled WGS sequence"/>
</dbReference>
<dbReference type="PANTHER" id="PTHR33112:SF1">
    <property type="entry name" value="HETEROKARYON INCOMPATIBILITY DOMAIN-CONTAINING PROTEIN"/>
    <property type="match status" value="1"/>
</dbReference>
<feature type="domain" description="Heterokaryon incompatibility" evidence="2">
    <location>
        <begin position="227"/>
        <end position="386"/>
    </location>
</feature>
<name>A0A1W2TSJ1_ROSNE</name>
<dbReference type="OMA" id="MHRIYAT"/>
<proteinExistence type="predicted"/>
<dbReference type="EMBL" id="DF977476">
    <property type="protein sequence ID" value="GAP91509.1"/>
    <property type="molecule type" value="Genomic_DNA"/>
</dbReference>
<feature type="region of interest" description="Disordered" evidence="1">
    <location>
        <begin position="129"/>
        <end position="156"/>
    </location>
</feature>
<feature type="compositionally biased region" description="Low complexity" evidence="1">
    <location>
        <begin position="18"/>
        <end position="27"/>
    </location>
</feature>
<reference evidence="3" key="1">
    <citation type="submission" date="2016-03" db="EMBL/GenBank/DDBJ databases">
        <title>Draft genome sequence of Rosellinia necatrix.</title>
        <authorList>
            <person name="Kanematsu S."/>
        </authorList>
    </citation>
    <scope>NUCLEOTIDE SEQUENCE [LARGE SCALE GENOMIC DNA]</scope>
    <source>
        <strain evidence="3">W97</strain>
    </source>
</reference>
<sequence length="818" mass="91444">MSSPGPEHDPGHATFDRTASTSTTTTATAATSDQAPCDFCANLVSIFSRPVGAHCTVPLGEVSDIVAARCAHAGWVRGLEFRAVGTGEPHRCAGRGYLGVAKAGGEIGAVLRKRCFCWSSDYETLSSTDPFEPLARDGDGDGDGDGDDSPAGNGRARLLDGEWIDVDLLRGWRARCERQHGAECGGDRVGGLGAAAAAGVVVQPKWLIDVVRGCISPHDDRQPPRRYLALSYTWGRQAADFGAWKRNVEQLQQPGALLPDGGGAMAVQVPATIRDAMGVTRQLGETYLWVDRLCIVQDDDDDLHDALRQMHLIFSGSALNIIAEAGRGADHGIRGVRGVSRPRSVAQTRVRLGGETLVSLEGEAAARRWRPPSEHDYHRRMWTFQEYLFSRRRLVFGGAGTAAWECGRARWVEHLRPHAADDARDHHRREARDPVGRGLASRMPSLHDLGAIVGAFNRKVLTYPEDVLFAFSGMQAMLARHKFPAGGLLYGLPEFYLDVALLWHFDGPQRQQAAEERKRRRPSPQFRGDPLRDKLPSWSWMGWEAAVRFPVDSEFESSILTGFDGAGFVAPVAKWFTLESPVSETGREIESRWHYFRALDSDMLPDGWSREPRSLGSYYSKRQTPKSPPEFAYSHVFEPSRFFWYPVPLASPNEVKHVQVQTQYLRCETSRAFLYKKQDRTSEFAHWNTPITDGDRNRIGGLQSVRPPEHRLSEIYEPQLEKIELVAIVKGWIMKDYHQPLEYPNPAHHYSRPDANHQLSLQEASNEWEKMVARKLDCYYVLCVEWEGGVAYRTGAGFVFADAWEKYKDVEPVRLVLG</sequence>
<dbReference type="OrthoDB" id="5428863at2759"/>